<accession>A0AA48W8P6</accession>
<keyword evidence="4 6" id="KW-0456">Lyase</keyword>
<evidence type="ECO:0000256" key="4">
    <source>
        <dbReference type="ARBA" id="ARBA00023239"/>
    </source>
</evidence>
<dbReference type="NCBIfam" id="NF006600">
    <property type="entry name" value="PRK09140.1"/>
    <property type="match status" value="1"/>
</dbReference>
<dbReference type="SUPFAM" id="SSF51569">
    <property type="entry name" value="Aldolase"/>
    <property type="match status" value="1"/>
</dbReference>
<comment type="subunit">
    <text evidence="3">Homotrimer.</text>
</comment>
<sequence>MDLTQLNPPLVAILRGLQAHDAETAGAALFGAGFRLLEVPLNRPGALESIALLARMAPAGAIVGGGTMLKVADVDAVHAAGGRMLVAPNCNTQVIARAQALGMLCAPGVATPSEAFDALGAGAHALKIFPAEMVGYAGLKAFKTVLPPGTPLWPVGGVAPDTMAAWVAAGATGFGIGGALYTPGVTPQELGARAAAFVAAWRATQAG</sequence>
<evidence type="ECO:0000256" key="5">
    <source>
        <dbReference type="ARBA" id="ARBA00023277"/>
    </source>
</evidence>
<evidence type="ECO:0000256" key="1">
    <source>
        <dbReference type="ARBA" id="ARBA00004761"/>
    </source>
</evidence>
<dbReference type="CDD" id="cd00452">
    <property type="entry name" value="KDPG_aldolase"/>
    <property type="match status" value="1"/>
</dbReference>
<dbReference type="RefSeq" id="WP_206087799.1">
    <property type="nucleotide sequence ID" value="NZ_CP065053.1"/>
</dbReference>
<dbReference type="EMBL" id="CP065053">
    <property type="protein sequence ID" value="QPI48161.1"/>
    <property type="molecule type" value="Genomic_DNA"/>
</dbReference>
<proteinExistence type="inferred from homology"/>
<dbReference type="Proteomes" id="UP000662888">
    <property type="component" value="Chromosome"/>
</dbReference>
<keyword evidence="5" id="KW-0119">Carbohydrate metabolism</keyword>
<dbReference type="PANTHER" id="PTHR30246">
    <property type="entry name" value="2-KETO-3-DEOXY-6-PHOSPHOGLUCONATE ALDOLASE"/>
    <property type="match status" value="1"/>
</dbReference>
<gene>
    <name evidence="6" type="ORF">IV454_21785</name>
</gene>
<name>A0AA48W8P6_9BURK</name>
<dbReference type="InterPro" id="IPR000887">
    <property type="entry name" value="Aldlse_KDPG_KHG"/>
</dbReference>
<evidence type="ECO:0000256" key="2">
    <source>
        <dbReference type="ARBA" id="ARBA00006906"/>
    </source>
</evidence>
<dbReference type="Gene3D" id="3.20.20.70">
    <property type="entry name" value="Aldolase class I"/>
    <property type="match status" value="1"/>
</dbReference>
<dbReference type="Pfam" id="PF01081">
    <property type="entry name" value="Aldolase"/>
    <property type="match status" value="1"/>
</dbReference>
<comment type="pathway">
    <text evidence="1">Carbohydrate acid metabolism.</text>
</comment>
<organism evidence="6 7">
    <name type="scientific">Massilia antarctica</name>
    <dbReference type="NCBI Taxonomy" id="2765360"/>
    <lineage>
        <taxon>Bacteria</taxon>
        <taxon>Pseudomonadati</taxon>
        <taxon>Pseudomonadota</taxon>
        <taxon>Betaproteobacteria</taxon>
        <taxon>Burkholderiales</taxon>
        <taxon>Oxalobacteraceae</taxon>
        <taxon>Telluria group</taxon>
        <taxon>Massilia</taxon>
    </lineage>
</organism>
<protein>
    <submittedName>
        <fullName evidence="6">2-dehydro-3-deoxy-6-phosphogalactonate aldolase</fullName>
        <ecNumber evidence="6">4.1.2.21</ecNumber>
    </submittedName>
</protein>
<reference evidence="6 7" key="1">
    <citation type="submission" date="2020-11" db="EMBL/GenBank/DDBJ databases">
        <authorList>
            <person name="Sun Q."/>
        </authorList>
    </citation>
    <scope>NUCLEOTIDE SEQUENCE [LARGE SCALE GENOMIC DNA]</scope>
    <source>
        <strain evidence="6 7">P8398</strain>
    </source>
</reference>
<evidence type="ECO:0000313" key="7">
    <source>
        <dbReference type="Proteomes" id="UP000662888"/>
    </source>
</evidence>
<dbReference type="EC" id="4.1.2.21" evidence="6"/>
<dbReference type="GO" id="GO:0008674">
    <property type="term" value="F:2-dehydro-3-deoxy-6-phosphogalactonate aldolase activity"/>
    <property type="evidence" value="ECO:0007669"/>
    <property type="project" value="UniProtKB-EC"/>
</dbReference>
<dbReference type="PANTHER" id="PTHR30246:SF1">
    <property type="entry name" value="2-DEHYDRO-3-DEOXY-6-PHOSPHOGALACTONATE ALDOLASE-RELATED"/>
    <property type="match status" value="1"/>
</dbReference>
<keyword evidence="7" id="KW-1185">Reference proteome</keyword>
<evidence type="ECO:0000313" key="6">
    <source>
        <dbReference type="EMBL" id="QPI48161.1"/>
    </source>
</evidence>
<evidence type="ECO:0000256" key="3">
    <source>
        <dbReference type="ARBA" id="ARBA00011233"/>
    </source>
</evidence>
<dbReference type="InterPro" id="IPR013785">
    <property type="entry name" value="Aldolase_TIM"/>
</dbReference>
<comment type="similarity">
    <text evidence="2">Belongs to the KHG/KDPG aldolase family.</text>
</comment>